<gene>
    <name evidence="3" type="ORF">GCA01S_069_00050</name>
</gene>
<proteinExistence type="predicted"/>
<keyword evidence="1" id="KW-0812">Transmembrane</keyword>
<organism evidence="3 4">
    <name type="scientific">Parageobacillus caldoxylosilyticus NBRC 107762</name>
    <dbReference type="NCBI Taxonomy" id="1220594"/>
    <lineage>
        <taxon>Bacteria</taxon>
        <taxon>Bacillati</taxon>
        <taxon>Bacillota</taxon>
        <taxon>Bacilli</taxon>
        <taxon>Bacillales</taxon>
        <taxon>Anoxybacillaceae</taxon>
        <taxon>Saccharococcus</taxon>
    </lineage>
</organism>
<dbReference type="EMBL" id="BAWO01000069">
    <property type="protein sequence ID" value="GAJ41413.1"/>
    <property type="molecule type" value="Genomic_DNA"/>
</dbReference>
<dbReference type="Proteomes" id="UP000023561">
    <property type="component" value="Unassembled WGS sequence"/>
</dbReference>
<evidence type="ECO:0000256" key="1">
    <source>
        <dbReference type="SAM" id="Phobius"/>
    </source>
</evidence>
<keyword evidence="1" id="KW-0472">Membrane</keyword>
<keyword evidence="1" id="KW-1133">Transmembrane helix</keyword>
<dbReference type="AlphaFoldDB" id="A0A023DJK2"/>
<dbReference type="PANTHER" id="PTHR34351">
    <property type="entry name" value="SLR1927 PROTEIN-RELATED"/>
    <property type="match status" value="1"/>
</dbReference>
<accession>A0A023DJK2</accession>
<sequence length="394" mass="45521">MKKKKRLTIQIFGLCSLLFALFAYAMFQGGFVSWFLFYSFLPFSLYSFAIALYPFHRASVRRVIPKRQHHAGERLTAAIEVQLPIWFPFVAITMAEGDITSLNTGPSKTTISFIWKKKFSYTYELEPLPRGEHTFASVYLAASDFFGLIEKQSIHAVKDTIVVYPRYIAMTHQQVRGFFDQGMAASSLPFRRDRTMAVGVREYVPGDRVSWVHWKASARKQQLMTKEFEEQRSDDFILVLDRAPTPLFEELVTFTASLLRTSIHAGVRTGLVSVGRDRFVFPARNSEEHLQRLFLHLARVDCDSHEPFARVIANEKRSWAASATLCYVTSSLQEEMVFLLREMAMRRRGMLFLLKEEMTKEEQRLVDMLRQSGVRVSILSPHTMRATLQGRDER</sequence>
<dbReference type="Pfam" id="PF01882">
    <property type="entry name" value="DUF58"/>
    <property type="match status" value="1"/>
</dbReference>
<feature type="transmembrane region" description="Helical" evidence="1">
    <location>
        <begin position="33"/>
        <end position="55"/>
    </location>
</feature>
<evidence type="ECO:0000259" key="2">
    <source>
        <dbReference type="Pfam" id="PF01882"/>
    </source>
</evidence>
<protein>
    <recommendedName>
        <fullName evidence="2">DUF58 domain-containing protein</fullName>
    </recommendedName>
</protein>
<dbReference type="PANTHER" id="PTHR34351:SF2">
    <property type="entry name" value="DUF58 DOMAIN-CONTAINING PROTEIN"/>
    <property type="match status" value="1"/>
</dbReference>
<feature type="domain" description="DUF58" evidence="2">
    <location>
        <begin position="200"/>
        <end position="321"/>
    </location>
</feature>
<evidence type="ECO:0000313" key="3">
    <source>
        <dbReference type="EMBL" id="GAJ41413.1"/>
    </source>
</evidence>
<name>A0A023DJK2_9BACL</name>
<reference evidence="3 4" key="1">
    <citation type="submission" date="2014-04" db="EMBL/GenBank/DDBJ databases">
        <title>Whole genome shotgun sequence of Geobacillus caldoxylosilyticus NBRC 107762.</title>
        <authorList>
            <person name="Hosoyama A."/>
            <person name="Hosoyama Y."/>
            <person name="Katano-Makiyama Y."/>
            <person name="Tsuchikane K."/>
            <person name="Ohji S."/>
            <person name="Ichikawa N."/>
            <person name="Yamazoe A."/>
            <person name="Fujita N."/>
        </authorList>
    </citation>
    <scope>NUCLEOTIDE SEQUENCE [LARGE SCALE GENOMIC DNA]</scope>
    <source>
        <strain evidence="3 4">NBRC 107762</strain>
    </source>
</reference>
<feature type="transmembrane region" description="Helical" evidence="1">
    <location>
        <begin position="7"/>
        <end position="27"/>
    </location>
</feature>
<evidence type="ECO:0000313" key="4">
    <source>
        <dbReference type="Proteomes" id="UP000023561"/>
    </source>
</evidence>
<dbReference type="OrthoDB" id="140416at2"/>
<dbReference type="InterPro" id="IPR002881">
    <property type="entry name" value="DUF58"/>
</dbReference>
<comment type="caution">
    <text evidence="3">The sequence shown here is derived from an EMBL/GenBank/DDBJ whole genome shotgun (WGS) entry which is preliminary data.</text>
</comment>
<keyword evidence="4" id="KW-1185">Reference proteome</keyword>
<dbReference type="RefSeq" id="WP_042411669.1">
    <property type="nucleotide sequence ID" value="NZ_BAWO01000069.1"/>
</dbReference>